<organism evidence="10">
    <name type="scientific">Pyramimonas obovata</name>
    <dbReference type="NCBI Taxonomy" id="1411642"/>
    <lineage>
        <taxon>Eukaryota</taxon>
        <taxon>Viridiplantae</taxon>
        <taxon>Chlorophyta</taxon>
        <taxon>Pyramimonadophyceae</taxon>
        <taxon>Pyramimonadales</taxon>
        <taxon>Pyramimonadaceae</taxon>
        <taxon>Pyramimonas</taxon>
        <taxon>Pyramimonas incertae sedis</taxon>
    </lineage>
</organism>
<evidence type="ECO:0000256" key="6">
    <source>
        <dbReference type="ARBA" id="ARBA00023136"/>
    </source>
</evidence>
<dbReference type="GO" id="GO:0031201">
    <property type="term" value="C:SNARE complex"/>
    <property type="evidence" value="ECO:0007669"/>
    <property type="project" value="TreeGrafter"/>
</dbReference>
<protein>
    <recommendedName>
        <fullName evidence="7">Gamma-soluble NSF attachment protein</fullName>
    </recommendedName>
    <alternativeName>
        <fullName evidence="8">N-ethylmaleimide-sensitive factor attachment protein gamma</fullName>
    </alternativeName>
</protein>
<evidence type="ECO:0000256" key="7">
    <source>
        <dbReference type="ARBA" id="ARBA00040047"/>
    </source>
</evidence>
<dbReference type="InterPro" id="IPR000744">
    <property type="entry name" value="NSF_attach"/>
</dbReference>
<dbReference type="InterPro" id="IPR011990">
    <property type="entry name" value="TPR-like_helical_dom_sf"/>
</dbReference>
<evidence type="ECO:0000256" key="2">
    <source>
        <dbReference type="ARBA" id="ARBA00010050"/>
    </source>
</evidence>
<proteinExistence type="inferred from homology"/>
<dbReference type="Pfam" id="PF14938">
    <property type="entry name" value="SNAP"/>
    <property type="match status" value="1"/>
</dbReference>
<evidence type="ECO:0000256" key="3">
    <source>
        <dbReference type="ARBA" id="ARBA00022448"/>
    </source>
</evidence>
<keyword evidence="5" id="KW-0653">Protein transport</keyword>
<feature type="region of interest" description="Disordered" evidence="9">
    <location>
        <begin position="295"/>
        <end position="327"/>
    </location>
</feature>
<keyword evidence="3" id="KW-0813">Transport</keyword>
<feature type="compositionally biased region" description="Polar residues" evidence="9">
    <location>
        <begin position="295"/>
        <end position="313"/>
    </location>
</feature>
<dbReference type="GO" id="GO:0019905">
    <property type="term" value="F:syntaxin binding"/>
    <property type="evidence" value="ECO:0007669"/>
    <property type="project" value="TreeGrafter"/>
</dbReference>
<dbReference type="SUPFAM" id="SSF48452">
    <property type="entry name" value="TPR-like"/>
    <property type="match status" value="1"/>
</dbReference>
<comment type="similarity">
    <text evidence="2">Belongs to the SNAP family.</text>
</comment>
<sequence>MSEGDKLMSKAESKVTVSLFRWSPDWEAALPLYEQAAQKYRISGAKGKAAVAYEKASFTQEKLGSPWHAAKHLESAGMLAKESGYTVAEVESFFTRACALYLEAGRGQAGADALSRGGKTLESVNSDAAYRLYMEAVEMYQNEGKDHFSLDSFRAAINLLIRTERFEDAATTQLRFAEACSRTGAKQSQCKAYLSAMIAWLSEPDLKGLPEATNCLQDCLAVDAFYGSVEARAAADLIEAYARRDVEAIQKCIKDDNTFQHLDTSILRLARKLPTGDLGSLQQAPLPLSSDFGTSSLQHQSGAVGRGQQSSPAIETTTDDIDEDNLC</sequence>
<gene>
    <name evidence="10" type="ORF">POBO1169_LOCUS5157</name>
</gene>
<dbReference type="GO" id="GO:0005774">
    <property type="term" value="C:vacuolar membrane"/>
    <property type="evidence" value="ECO:0007669"/>
    <property type="project" value="TreeGrafter"/>
</dbReference>
<evidence type="ECO:0000256" key="9">
    <source>
        <dbReference type="SAM" id="MobiDB-lite"/>
    </source>
</evidence>
<dbReference type="Gene3D" id="1.25.40.10">
    <property type="entry name" value="Tetratricopeptide repeat domain"/>
    <property type="match status" value="1"/>
</dbReference>
<evidence type="ECO:0000256" key="1">
    <source>
        <dbReference type="ARBA" id="ARBA00004170"/>
    </source>
</evidence>
<dbReference type="EMBL" id="HBFA01009810">
    <property type="protein sequence ID" value="CAD8657921.1"/>
    <property type="molecule type" value="Transcribed_RNA"/>
</dbReference>
<keyword evidence="6" id="KW-0472">Membrane</keyword>
<dbReference type="GO" id="GO:0005483">
    <property type="term" value="F:soluble NSF attachment protein activity"/>
    <property type="evidence" value="ECO:0007669"/>
    <property type="project" value="TreeGrafter"/>
</dbReference>
<dbReference type="PANTHER" id="PTHR13768">
    <property type="entry name" value="SOLUBLE NSF ATTACHMENT PROTEIN SNAP"/>
    <property type="match status" value="1"/>
</dbReference>
<dbReference type="AlphaFoldDB" id="A0A7S0N353"/>
<dbReference type="GO" id="GO:0016192">
    <property type="term" value="P:vesicle-mediated transport"/>
    <property type="evidence" value="ECO:0007669"/>
    <property type="project" value="UniProtKB-KW"/>
</dbReference>
<dbReference type="PANTHER" id="PTHR13768:SF2">
    <property type="entry name" value="GAMMA-SOLUBLE NSF ATTACHMENT PROTEIN"/>
    <property type="match status" value="1"/>
</dbReference>
<feature type="compositionally biased region" description="Acidic residues" evidence="9">
    <location>
        <begin position="317"/>
        <end position="327"/>
    </location>
</feature>
<evidence type="ECO:0000313" key="10">
    <source>
        <dbReference type="EMBL" id="CAD8657921.1"/>
    </source>
</evidence>
<comment type="subcellular location">
    <subcellularLocation>
        <location evidence="1">Membrane</location>
        <topology evidence="1">Peripheral membrane protein</topology>
    </subcellularLocation>
</comment>
<accession>A0A7S0N353</accession>
<keyword evidence="4" id="KW-0931">ER-Golgi transport</keyword>
<evidence type="ECO:0000256" key="8">
    <source>
        <dbReference type="ARBA" id="ARBA00042485"/>
    </source>
</evidence>
<name>A0A7S0N353_9CHLO</name>
<evidence type="ECO:0000256" key="5">
    <source>
        <dbReference type="ARBA" id="ARBA00022927"/>
    </source>
</evidence>
<dbReference type="GO" id="GO:0006886">
    <property type="term" value="P:intracellular protein transport"/>
    <property type="evidence" value="ECO:0007669"/>
    <property type="project" value="InterPro"/>
</dbReference>
<reference evidence="10" key="1">
    <citation type="submission" date="2021-01" db="EMBL/GenBank/DDBJ databases">
        <authorList>
            <person name="Corre E."/>
            <person name="Pelletier E."/>
            <person name="Niang G."/>
            <person name="Scheremetjew M."/>
            <person name="Finn R."/>
            <person name="Kale V."/>
            <person name="Holt S."/>
            <person name="Cochrane G."/>
            <person name="Meng A."/>
            <person name="Brown T."/>
            <person name="Cohen L."/>
        </authorList>
    </citation>
    <scope>NUCLEOTIDE SEQUENCE</scope>
    <source>
        <strain evidence="10">CCMP722</strain>
    </source>
</reference>
<evidence type="ECO:0000256" key="4">
    <source>
        <dbReference type="ARBA" id="ARBA00022892"/>
    </source>
</evidence>